<organism evidence="1">
    <name type="scientific">marine sediment metagenome</name>
    <dbReference type="NCBI Taxonomy" id="412755"/>
    <lineage>
        <taxon>unclassified sequences</taxon>
        <taxon>metagenomes</taxon>
        <taxon>ecological metagenomes</taxon>
    </lineage>
</organism>
<proteinExistence type="predicted"/>
<feature type="non-terminal residue" evidence="1">
    <location>
        <position position="54"/>
    </location>
</feature>
<dbReference type="AlphaFoldDB" id="X1VEU2"/>
<accession>X1VEU2</accession>
<sequence length="54" mass="6665">MENRFWMGEIDEAWEQLTRFEKISAHPDYDFFRARWSIRMKDLKGNIMLIRGDL</sequence>
<comment type="caution">
    <text evidence="1">The sequence shown here is derived from an EMBL/GenBank/DDBJ whole genome shotgun (WGS) entry which is preliminary data.</text>
</comment>
<dbReference type="EMBL" id="BARW01042696">
    <property type="protein sequence ID" value="GAJ16342.1"/>
    <property type="molecule type" value="Genomic_DNA"/>
</dbReference>
<protein>
    <submittedName>
        <fullName evidence="1">Uncharacterized protein</fullName>
    </submittedName>
</protein>
<name>X1VEU2_9ZZZZ</name>
<evidence type="ECO:0000313" key="1">
    <source>
        <dbReference type="EMBL" id="GAJ16342.1"/>
    </source>
</evidence>
<gene>
    <name evidence="1" type="ORF">S12H4_63097</name>
</gene>
<reference evidence="1" key="1">
    <citation type="journal article" date="2014" name="Front. Microbiol.">
        <title>High frequency of phylogenetically diverse reductive dehalogenase-homologous genes in deep subseafloor sedimentary metagenomes.</title>
        <authorList>
            <person name="Kawai M."/>
            <person name="Futagami T."/>
            <person name="Toyoda A."/>
            <person name="Takaki Y."/>
            <person name="Nishi S."/>
            <person name="Hori S."/>
            <person name="Arai W."/>
            <person name="Tsubouchi T."/>
            <person name="Morono Y."/>
            <person name="Uchiyama I."/>
            <person name="Ito T."/>
            <person name="Fujiyama A."/>
            <person name="Inagaki F."/>
            <person name="Takami H."/>
        </authorList>
    </citation>
    <scope>NUCLEOTIDE SEQUENCE</scope>
    <source>
        <strain evidence="1">Expedition CK06-06</strain>
    </source>
</reference>